<protein>
    <submittedName>
        <fullName evidence="2">Uncharacterized protein</fullName>
    </submittedName>
</protein>
<dbReference type="OrthoDB" id="3795376at2759"/>
<dbReference type="EMBL" id="MU005589">
    <property type="protein sequence ID" value="KAF2681953.1"/>
    <property type="molecule type" value="Genomic_DNA"/>
</dbReference>
<evidence type="ECO:0000256" key="1">
    <source>
        <dbReference type="SAM" id="MobiDB-lite"/>
    </source>
</evidence>
<name>A0A6G1IVG6_9PLEO</name>
<proteinExistence type="predicted"/>
<keyword evidence="3" id="KW-1185">Reference proteome</keyword>
<evidence type="ECO:0000313" key="3">
    <source>
        <dbReference type="Proteomes" id="UP000799291"/>
    </source>
</evidence>
<gene>
    <name evidence="2" type="ORF">K458DRAFT_391468</name>
</gene>
<reference evidence="2" key="1">
    <citation type="journal article" date="2020" name="Stud. Mycol.">
        <title>101 Dothideomycetes genomes: a test case for predicting lifestyles and emergence of pathogens.</title>
        <authorList>
            <person name="Haridas S."/>
            <person name="Albert R."/>
            <person name="Binder M."/>
            <person name="Bloem J."/>
            <person name="Labutti K."/>
            <person name="Salamov A."/>
            <person name="Andreopoulos B."/>
            <person name="Baker S."/>
            <person name="Barry K."/>
            <person name="Bills G."/>
            <person name="Bluhm B."/>
            <person name="Cannon C."/>
            <person name="Castanera R."/>
            <person name="Culley D."/>
            <person name="Daum C."/>
            <person name="Ezra D."/>
            <person name="Gonzalez J."/>
            <person name="Henrissat B."/>
            <person name="Kuo A."/>
            <person name="Liang C."/>
            <person name="Lipzen A."/>
            <person name="Lutzoni F."/>
            <person name="Magnuson J."/>
            <person name="Mondo S."/>
            <person name="Nolan M."/>
            <person name="Ohm R."/>
            <person name="Pangilinan J."/>
            <person name="Park H.-J."/>
            <person name="Ramirez L."/>
            <person name="Alfaro M."/>
            <person name="Sun H."/>
            <person name="Tritt A."/>
            <person name="Yoshinaga Y."/>
            <person name="Zwiers L.-H."/>
            <person name="Turgeon B."/>
            <person name="Goodwin S."/>
            <person name="Spatafora J."/>
            <person name="Crous P."/>
            <person name="Grigoriev I."/>
        </authorList>
    </citation>
    <scope>NUCLEOTIDE SEQUENCE</scope>
    <source>
        <strain evidence="2">CBS 122367</strain>
    </source>
</reference>
<feature type="region of interest" description="Disordered" evidence="1">
    <location>
        <begin position="132"/>
        <end position="151"/>
    </location>
</feature>
<sequence length="151" mass="16289">MSQVTIQGQIGITVWSSEDCTGDNALKPELDLELHIGCIKRGDVAEQLEVETLEGIREEKALSAYQDGSMIAQSQNVVFFTSEDCDPSTEIEGAYVEDSCSNVFEGLKGDGWKSYEMRDACMGGFSGCDPGEEPTMPDAVPGNDVPRVGLL</sequence>
<dbReference type="AlphaFoldDB" id="A0A6G1IVG6"/>
<dbReference type="Proteomes" id="UP000799291">
    <property type="component" value="Unassembled WGS sequence"/>
</dbReference>
<organism evidence="2 3">
    <name type="scientific">Lentithecium fluviatile CBS 122367</name>
    <dbReference type="NCBI Taxonomy" id="1168545"/>
    <lineage>
        <taxon>Eukaryota</taxon>
        <taxon>Fungi</taxon>
        <taxon>Dikarya</taxon>
        <taxon>Ascomycota</taxon>
        <taxon>Pezizomycotina</taxon>
        <taxon>Dothideomycetes</taxon>
        <taxon>Pleosporomycetidae</taxon>
        <taxon>Pleosporales</taxon>
        <taxon>Massarineae</taxon>
        <taxon>Lentitheciaceae</taxon>
        <taxon>Lentithecium</taxon>
    </lineage>
</organism>
<accession>A0A6G1IVG6</accession>
<evidence type="ECO:0000313" key="2">
    <source>
        <dbReference type="EMBL" id="KAF2681953.1"/>
    </source>
</evidence>